<accession>A0A1I0CXN0</accession>
<dbReference type="PANTHER" id="PTHR45783:SF3">
    <property type="entry name" value="KINESIN LIGHT CHAIN"/>
    <property type="match status" value="1"/>
</dbReference>
<dbReference type="GO" id="GO:0005737">
    <property type="term" value="C:cytoplasm"/>
    <property type="evidence" value="ECO:0007669"/>
    <property type="project" value="TreeGrafter"/>
</dbReference>
<dbReference type="InterPro" id="IPR024983">
    <property type="entry name" value="CHAT_dom"/>
</dbReference>
<keyword evidence="7 11" id="KW-0175">Coiled coil</keyword>
<keyword evidence="12" id="KW-0732">Signal</keyword>
<dbReference type="RefSeq" id="WP_090658777.1">
    <property type="nucleotide sequence ID" value="NZ_FOIA01000017.1"/>
</dbReference>
<feature type="chain" id="PRO_5011772501" evidence="12">
    <location>
        <begin position="27"/>
        <end position="1313"/>
    </location>
</feature>
<feature type="repeat" description="TPR" evidence="10">
    <location>
        <begin position="241"/>
        <end position="274"/>
    </location>
</feature>
<gene>
    <name evidence="14" type="ORF">SAMN05216326_1173</name>
</gene>
<dbReference type="PRINTS" id="PR00381">
    <property type="entry name" value="KINESINLIGHT"/>
</dbReference>
<reference evidence="15" key="1">
    <citation type="submission" date="2016-10" db="EMBL/GenBank/DDBJ databases">
        <authorList>
            <person name="Varghese N."/>
            <person name="Submissions S."/>
        </authorList>
    </citation>
    <scope>NUCLEOTIDE SEQUENCE [LARGE SCALE GENOMIC DNA]</scope>
    <source>
        <strain evidence="15">Nm71</strain>
    </source>
</reference>
<feature type="repeat" description="TPR" evidence="10">
    <location>
        <begin position="451"/>
        <end position="484"/>
    </location>
</feature>
<keyword evidence="9" id="KW-0206">Cytoskeleton</keyword>
<evidence type="ECO:0000256" key="12">
    <source>
        <dbReference type="SAM" id="SignalP"/>
    </source>
</evidence>
<dbReference type="SMART" id="SM00028">
    <property type="entry name" value="TPR"/>
    <property type="match status" value="16"/>
</dbReference>
<dbReference type="InterPro" id="IPR002151">
    <property type="entry name" value="Kinesin_light"/>
</dbReference>
<organism evidence="14 15">
    <name type="scientific">Nitrosomonas marina</name>
    <dbReference type="NCBI Taxonomy" id="917"/>
    <lineage>
        <taxon>Bacteria</taxon>
        <taxon>Pseudomonadati</taxon>
        <taxon>Pseudomonadota</taxon>
        <taxon>Betaproteobacteria</taxon>
        <taxon>Nitrosomonadales</taxon>
        <taxon>Nitrosomonadaceae</taxon>
        <taxon>Nitrosomonas</taxon>
    </lineage>
</organism>
<evidence type="ECO:0000256" key="2">
    <source>
        <dbReference type="ARBA" id="ARBA00009622"/>
    </source>
</evidence>
<evidence type="ECO:0000313" key="15">
    <source>
        <dbReference type="Proteomes" id="UP000199345"/>
    </source>
</evidence>
<dbReference type="Gene3D" id="1.25.40.10">
    <property type="entry name" value="Tetratricopeptide repeat domain"/>
    <property type="match status" value="5"/>
</dbReference>
<feature type="repeat" description="TPR" evidence="10">
    <location>
        <begin position="577"/>
        <end position="610"/>
    </location>
</feature>
<evidence type="ECO:0000313" key="14">
    <source>
        <dbReference type="EMBL" id="SET24633.1"/>
    </source>
</evidence>
<feature type="repeat" description="TPR" evidence="10">
    <location>
        <begin position="619"/>
        <end position="652"/>
    </location>
</feature>
<keyword evidence="15" id="KW-1185">Reference proteome</keyword>
<dbReference type="Pfam" id="PF12770">
    <property type="entry name" value="CHAT"/>
    <property type="match status" value="1"/>
</dbReference>
<dbReference type="PANTHER" id="PTHR45783">
    <property type="entry name" value="KINESIN LIGHT CHAIN"/>
    <property type="match status" value="1"/>
</dbReference>
<dbReference type="InterPro" id="IPR011990">
    <property type="entry name" value="TPR-like_helical_dom_sf"/>
</dbReference>
<dbReference type="Pfam" id="PF13374">
    <property type="entry name" value="TPR_10"/>
    <property type="match status" value="2"/>
</dbReference>
<sequence>MKAGIFLLLLLLFLLLNPGVPLPAYAQNNAPESLLNQAITLIQQGEYEKAAISTRKLIRIAENTPDLDPEYRTLGYIFLGKIFFEQAQYAQAEQQFTRALHLIKKLHGDTHQDVALVNNELAALYRKQGQPLKAESLYVQSLKILKKTLGADHPEVAIVLNDLASVYQELGQNSDAESLFHQSLAIRENAFGPDHPDVALALNNLAVFYRNQNQFAKAIPLFERSTNILEQALGPDHLEVALSLNNLALLYLDLAQRSKAESLFERALAIRKKVLGPDHPEVAASLNNLANLYHDQRQYKKAIALYEESLEIFEKTLGPTDPNVTLILNNLASLYRDQLQFDKAKALFEQSLKMRQQTFGPEHPEVALILNNLGDLYHAQGLYKEAEPLYERSLDIYEKTSNTDQTDIATGLNNLAALYLDQGLYAKAEPLYQRSLEIFKKAYGNDHPHVATSLNNLGMLYYHQGRYVEAKPLLKRSLSIWKTEYGTDHPDVAAGLNSLAMLYHAQGQHIKAEPLLEQALAIRKKLLGADHPAVAMSMNNLAEHYRILGQYASAEPLYLQSLKIWETVLGQNYPDVAKSLNNLALLYWEQRQYAEAEPLYKRSLEIRKKMLGPDHPDVAASLNSLAMLYRNQGQLDQAEPLLRQALEIYQNKLGVNHPFVARTLNNLALLHWDQGRYASARPLFEQLMQTGDKTLGPDHPEMGIFSQNFALNLWAQGKPDSIRQALALQQRANEISARYLRSMMTHGTEQKKHDFLATIQTELDAAISFHMDNAAATVQRNAARLATTVVLQRKGRILDSMNASMSVFRKRMDPEGRTLLDRLSEFNQQRSRLYNLAYQNTISGREYFSRKKRLEREASRLEDQISKKSAEFRAQIQPVTLDAVQQAIPNDAVLIEYVRYQPFNPRATIKKQWSDARYAAYILKPQGDPEAIDLGNAQSIEKLIFEFRDSLNDSRKDAVYRKARELDALIMEPLRKFTANINNVLVSPDGALNLVPFAALMDENDQFLIKLHQFTYLSSGRDLLRVDAQTGDKVANRQPPAIFADVDFGVVLQQKNDTLSAFNGTDSDESGDRRSIDFNRMFFQSLPGTLAEAAALQNKLRNARLFTRQAATETALKHLDSPQILHLATHGFFLNDLDETAPASSDTARALPISGFYPSDLSTVTNSEKRLFKENPLLRSGIALAGANQLKSGDDDGIVTALEVTGMDLWSTQLVVLSACETGIGDIQNGKGVFGLRRALVLAGSETQVMSLWKIDDRATVDLMAGYYDRLINDRQGRSEAMRNTQLEILDGRNRNHPFYWAGFIVSGNWKPL</sequence>
<evidence type="ECO:0000256" key="1">
    <source>
        <dbReference type="ARBA" id="ARBA00004245"/>
    </source>
</evidence>
<keyword evidence="8" id="KW-0505">Motor protein</keyword>
<keyword evidence="5" id="KW-0677">Repeat</keyword>
<feature type="signal peptide" evidence="12">
    <location>
        <begin position="1"/>
        <end position="26"/>
    </location>
</feature>
<evidence type="ECO:0000256" key="5">
    <source>
        <dbReference type="ARBA" id="ARBA00022737"/>
    </source>
</evidence>
<keyword evidence="3" id="KW-0963">Cytoplasm</keyword>
<evidence type="ECO:0000256" key="7">
    <source>
        <dbReference type="ARBA" id="ARBA00023054"/>
    </source>
</evidence>
<evidence type="ECO:0000256" key="3">
    <source>
        <dbReference type="ARBA" id="ARBA00022490"/>
    </source>
</evidence>
<dbReference type="PROSITE" id="PS50005">
    <property type="entry name" value="TPR"/>
    <property type="match status" value="7"/>
</dbReference>
<comment type="subcellular location">
    <subcellularLocation>
        <location evidence="1">Cytoplasm</location>
        <location evidence="1">Cytoskeleton</location>
    </subcellularLocation>
</comment>
<feature type="repeat" description="TPR" evidence="10">
    <location>
        <begin position="367"/>
        <end position="400"/>
    </location>
</feature>
<keyword evidence="4" id="KW-0493">Microtubule</keyword>
<name>A0A1I0CXN0_9PROT</name>
<dbReference type="Proteomes" id="UP000199345">
    <property type="component" value="Unassembled WGS sequence"/>
</dbReference>
<dbReference type="GO" id="GO:0019894">
    <property type="term" value="F:kinesin binding"/>
    <property type="evidence" value="ECO:0007669"/>
    <property type="project" value="TreeGrafter"/>
</dbReference>
<feature type="repeat" description="TPR" evidence="10">
    <location>
        <begin position="73"/>
        <end position="106"/>
    </location>
</feature>
<feature type="coiled-coil region" evidence="11">
    <location>
        <begin position="844"/>
        <end position="871"/>
    </location>
</feature>
<evidence type="ECO:0000256" key="9">
    <source>
        <dbReference type="ARBA" id="ARBA00023212"/>
    </source>
</evidence>
<evidence type="ECO:0000256" key="11">
    <source>
        <dbReference type="SAM" id="Coils"/>
    </source>
</evidence>
<evidence type="ECO:0000256" key="6">
    <source>
        <dbReference type="ARBA" id="ARBA00022803"/>
    </source>
</evidence>
<dbReference type="GO" id="GO:0005871">
    <property type="term" value="C:kinesin complex"/>
    <property type="evidence" value="ECO:0007669"/>
    <property type="project" value="InterPro"/>
</dbReference>
<evidence type="ECO:0000256" key="10">
    <source>
        <dbReference type="PROSITE-ProRule" id="PRU00339"/>
    </source>
</evidence>
<comment type="similarity">
    <text evidence="2">Belongs to the kinesin light chain family.</text>
</comment>
<keyword evidence="6 10" id="KW-0802">TPR repeat</keyword>
<protein>
    <submittedName>
        <fullName evidence="14">CHAT domain-containing protein</fullName>
    </submittedName>
</protein>
<feature type="domain" description="CHAT" evidence="13">
    <location>
        <begin position="962"/>
        <end position="1309"/>
    </location>
</feature>
<evidence type="ECO:0000256" key="8">
    <source>
        <dbReference type="ARBA" id="ARBA00023175"/>
    </source>
</evidence>
<evidence type="ECO:0000256" key="4">
    <source>
        <dbReference type="ARBA" id="ARBA00022701"/>
    </source>
</evidence>
<dbReference type="Pfam" id="PF13424">
    <property type="entry name" value="TPR_12"/>
    <property type="match status" value="6"/>
</dbReference>
<dbReference type="GO" id="GO:0007018">
    <property type="term" value="P:microtubule-based movement"/>
    <property type="evidence" value="ECO:0007669"/>
    <property type="project" value="TreeGrafter"/>
</dbReference>
<dbReference type="OrthoDB" id="8549434at2"/>
<feature type="repeat" description="TPR" evidence="10">
    <location>
        <begin position="283"/>
        <end position="316"/>
    </location>
</feature>
<evidence type="ECO:0000259" key="13">
    <source>
        <dbReference type="Pfam" id="PF12770"/>
    </source>
</evidence>
<dbReference type="SUPFAM" id="SSF48452">
    <property type="entry name" value="TPR-like"/>
    <property type="match status" value="5"/>
</dbReference>
<dbReference type="EMBL" id="FOIA01000017">
    <property type="protein sequence ID" value="SET24633.1"/>
    <property type="molecule type" value="Genomic_DNA"/>
</dbReference>
<dbReference type="GO" id="GO:0005874">
    <property type="term" value="C:microtubule"/>
    <property type="evidence" value="ECO:0007669"/>
    <property type="project" value="UniProtKB-KW"/>
</dbReference>
<proteinExistence type="inferred from homology"/>
<dbReference type="InterPro" id="IPR019734">
    <property type="entry name" value="TPR_rpt"/>
</dbReference>